<keyword evidence="2" id="KW-0732">Signal</keyword>
<gene>
    <name evidence="3" type="ORF">DFR69_11027</name>
</gene>
<protein>
    <submittedName>
        <fullName evidence="3">Uncharacterized protein</fullName>
    </submittedName>
</protein>
<evidence type="ECO:0000256" key="1">
    <source>
        <dbReference type="SAM" id="Phobius"/>
    </source>
</evidence>
<dbReference type="AlphaFoldDB" id="A0A317N9E3"/>
<proteinExistence type="predicted"/>
<evidence type="ECO:0000313" key="3">
    <source>
        <dbReference type="EMBL" id="PWV71543.1"/>
    </source>
</evidence>
<feature type="transmembrane region" description="Helical" evidence="1">
    <location>
        <begin position="45"/>
        <end position="65"/>
    </location>
</feature>
<dbReference type="RefSeq" id="WP_110039895.1">
    <property type="nucleotide sequence ID" value="NZ_QGTL01000010.1"/>
</dbReference>
<reference evidence="3 4" key="1">
    <citation type="submission" date="2018-05" db="EMBL/GenBank/DDBJ databases">
        <title>Genomic Encyclopedia of Type Strains, Phase IV (KMG-IV): sequencing the most valuable type-strain genomes for metagenomic binning, comparative biology and taxonomic classification.</title>
        <authorList>
            <person name="Goeker M."/>
        </authorList>
    </citation>
    <scope>NUCLEOTIDE SEQUENCE [LARGE SCALE GENOMIC DNA]</scope>
    <source>
        <strain evidence="3 4">DSM 44717</strain>
    </source>
</reference>
<feature type="signal peptide" evidence="2">
    <location>
        <begin position="1"/>
        <end position="25"/>
    </location>
</feature>
<organism evidence="3 4">
    <name type="scientific">Nocardia neocaledoniensis</name>
    <dbReference type="NCBI Taxonomy" id="236511"/>
    <lineage>
        <taxon>Bacteria</taxon>
        <taxon>Bacillati</taxon>
        <taxon>Actinomycetota</taxon>
        <taxon>Actinomycetes</taxon>
        <taxon>Mycobacteriales</taxon>
        <taxon>Nocardiaceae</taxon>
        <taxon>Nocardia</taxon>
    </lineage>
</organism>
<keyword evidence="1" id="KW-0472">Membrane</keyword>
<accession>A0A317N9E3</accession>
<dbReference type="EMBL" id="QGTL01000010">
    <property type="protein sequence ID" value="PWV71543.1"/>
    <property type="molecule type" value="Genomic_DNA"/>
</dbReference>
<name>A0A317N9E3_9NOCA</name>
<sequence length="89" mass="8609">MNIVKRFGAATIVSVALATAGTAAAAPASAQPAVATPVATTGSALTDILVAPVLFPMGFLVLALCGPTPQPDCLMAQIYGSAASGSGVH</sequence>
<dbReference type="Proteomes" id="UP000246410">
    <property type="component" value="Unassembled WGS sequence"/>
</dbReference>
<feature type="chain" id="PRO_5016462429" evidence="2">
    <location>
        <begin position="26"/>
        <end position="89"/>
    </location>
</feature>
<keyword evidence="1" id="KW-0812">Transmembrane</keyword>
<keyword evidence="1" id="KW-1133">Transmembrane helix</keyword>
<evidence type="ECO:0000256" key="2">
    <source>
        <dbReference type="SAM" id="SignalP"/>
    </source>
</evidence>
<evidence type="ECO:0000313" key="4">
    <source>
        <dbReference type="Proteomes" id="UP000246410"/>
    </source>
</evidence>
<comment type="caution">
    <text evidence="3">The sequence shown here is derived from an EMBL/GenBank/DDBJ whole genome shotgun (WGS) entry which is preliminary data.</text>
</comment>
<keyword evidence="4" id="KW-1185">Reference proteome</keyword>